<organism evidence="1 2">
    <name type="scientific">Sphingobacterium daejeonense</name>
    <dbReference type="NCBI Taxonomy" id="371142"/>
    <lineage>
        <taxon>Bacteria</taxon>
        <taxon>Pseudomonadati</taxon>
        <taxon>Bacteroidota</taxon>
        <taxon>Sphingobacteriia</taxon>
        <taxon>Sphingobacteriales</taxon>
        <taxon>Sphingobacteriaceae</taxon>
        <taxon>Sphingobacterium</taxon>
    </lineage>
</organism>
<dbReference type="RefSeq" id="WP_380894429.1">
    <property type="nucleotide sequence ID" value="NZ_JBHTKY010000001.1"/>
</dbReference>
<dbReference type="Proteomes" id="UP001597205">
    <property type="component" value="Unassembled WGS sequence"/>
</dbReference>
<evidence type="ECO:0000313" key="2">
    <source>
        <dbReference type="Proteomes" id="UP001597205"/>
    </source>
</evidence>
<name>A0ABW3RGL1_9SPHI</name>
<reference evidence="2" key="1">
    <citation type="journal article" date="2019" name="Int. J. Syst. Evol. Microbiol.">
        <title>The Global Catalogue of Microorganisms (GCM) 10K type strain sequencing project: providing services to taxonomists for standard genome sequencing and annotation.</title>
        <authorList>
            <consortium name="The Broad Institute Genomics Platform"/>
            <consortium name="The Broad Institute Genome Sequencing Center for Infectious Disease"/>
            <person name="Wu L."/>
            <person name="Ma J."/>
        </authorList>
    </citation>
    <scope>NUCLEOTIDE SEQUENCE [LARGE SCALE GENOMIC DNA]</scope>
    <source>
        <strain evidence="2">CCUG 52468</strain>
    </source>
</reference>
<dbReference type="EMBL" id="JBHTKY010000001">
    <property type="protein sequence ID" value="MFD1164181.1"/>
    <property type="molecule type" value="Genomic_DNA"/>
</dbReference>
<keyword evidence="2" id="KW-1185">Reference proteome</keyword>
<sequence length="67" mass="7415">MPGKHALSGTKTGIEETIEDMDRLAEFKSSAEGIVLGYSDEHIIDCHRIWNNHGNCPAISCLSCILW</sequence>
<protein>
    <submittedName>
        <fullName evidence="1">Uncharacterized protein</fullName>
    </submittedName>
</protein>
<proteinExistence type="predicted"/>
<comment type="caution">
    <text evidence="1">The sequence shown here is derived from an EMBL/GenBank/DDBJ whole genome shotgun (WGS) entry which is preliminary data.</text>
</comment>
<gene>
    <name evidence="1" type="ORF">ACFQ2C_01035</name>
</gene>
<accession>A0ABW3RGL1</accession>
<evidence type="ECO:0000313" key="1">
    <source>
        <dbReference type="EMBL" id="MFD1164181.1"/>
    </source>
</evidence>